<keyword evidence="4" id="KW-1185">Reference proteome</keyword>
<feature type="region of interest" description="Disordered" evidence="1">
    <location>
        <begin position="396"/>
        <end position="422"/>
    </location>
</feature>
<evidence type="ECO:0000313" key="3">
    <source>
        <dbReference type="EMBL" id="KAG5404398.1"/>
    </source>
</evidence>
<evidence type="ECO:0000256" key="1">
    <source>
        <dbReference type="SAM" id="MobiDB-lite"/>
    </source>
</evidence>
<comment type="caution">
    <text evidence="3">The sequence shown here is derived from an EMBL/GenBank/DDBJ whole genome shotgun (WGS) entry which is preliminary data.</text>
</comment>
<dbReference type="Proteomes" id="UP000823674">
    <property type="component" value="Chromosome A03"/>
</dbReference>
<dbReference type="PANTHER" id="PTHR35481">
    <property type="entry name" value="DNA-DIRECTED RNA POLYMERASE SUBUNIT ALPHA"/>
    <property type="match status" value="1"/>
</dbReference>
<feature type="domain" description="DUF7903" evidence="2">
    <location>
        <begin position="440"/>
        <end position="627"/>
    </location>
</feature>
<feature type="domain" description="DUF7903" evidence="2">
    <location>
        <begin position="40"/>
        <end position="376"/>
    </location>
</feature>
<dbReference type="Pfam" id="PF25475">
    <property type="entry name" value="DUF7903"/>
    <property type="match status" value="3"/>
</dbReference>
<feature type="domain" description="DUF7903" evidence="2">
    <location>
        <begin position="638"/>
        <end position="795"/>
    </location>
</feature>
<accession>A0ABQ7N1E7</accession>
<protein>
    <recommendedName>
        <fullName evidence="2">DUF7903 domain-containing protein</fullName>
    </recommendedName>
</protein>
<organism evidence="3 4">
    <name type="scientific">Brassica rapa subsp. trilocularis</name>
    <dbReference type="NCBI Taxonomy" id="1813537"/>
    <lineage>
        <taxon>Eukaryota</taxon>
        <taxon>Viridiplantae</taxon>
        <taxon>Streptophyta</taxon>
        <taxon>Embryophyta</taxon>
        <taxon>Tracheophyta</taxon>
        <taxon>Spermatophyta</taxon>
        <taxon>Magnoliopsida</taxon>
        <taxon>eudicotyledons</taxon>
        <taxon>Gunneridae</taxon>
        <taxon>Pentapetalae</taxon>
        <taxon>rosids</taxon>
        <taxon>malvids</taxon>
        <taxon>Brassicales</taxon>
        <taxon>Brassicaceae</taxon>
        <taxon>Brassiceae</taxon>
        <taxon>Brassica</taxon>
    </lineage>
</organism>
<sequence>MSYIPPHKRQLKDPVSPSPFPDSLATKVMKNTDFKSSSVKVNIAYSRDAIFKWFLIGSKGISDEVPPSIKLVPVSSDSSDSRYGEKSFVLMNTNVEKENVIAEESEEEERTRWMLMAEKVEKDLVVAYEQAKKGMQDHHLSDNAKLRLVARFGKILFRRIHAGPVTEYWQAKSSNRTFCTDVPTSFIQNIKSKAIPINEFCIDLEKEVYVVQISHYTRPHSTIRCKCTAELNPLRHLVVDVSCIDKNLDMRFMLAGKRKMFTLTEKERSNIQRMLDSVTVDSTVKGGLTWPHGKPPSENGYTIFEVCHVRATTYKNKTLRLRVRETNGYSERFGTWEVERGVTLILQDINTKLQEQNIERGCVLEMLRDALGTIWDFLHCDASLTNLEISKDVESTKGSDMSYIPPHKRHSKDPDRPSPVPDSLATKFKKNLHFNASSSDKRDRIIYSGDSITKWFLIGSNGIEDEIPLSAKLVPLSSDSVLCKKGIKPSILMSINDHNESREEEERTRWLLIAEKVQEDLVLAYERAKTAMDGENQHVLRLVASFGNNFFYGQKPSNKIFSTDVPTSYLHHIKSHLVPRHGLCIDLEKERYTVKVSHYTRPNETINCKCIVKEDGRLSMYKASLKFLLCLCLLMSYMKACVLFLEQVEHNQIRHLLVDVSCIDKNLDMRLMLAAKRKITSLTEKEISDIKGLLDSATVDPNAKGGLRWPFGKSSSGDGYSVFESCHVKATVYKNQTLRLRVRETDRYNERIGTGEVKREVILMLKDMNSKLQEQNIDRGCVLEMLRDVLGTLWDFLHCEAYLT</sequence>
<evidence type="ECO:0000313" key="4">
    <source>
        <dbReference type="Proteomes" id="UP000823674"/>
    </source>
</evidence>
<dbReference type="PANTHER" id="PTHR35481:SF2">
    <property type="entry name" value="(RAPE) HYPOTHETICAL PROTEIN"/>
    <property type="match status" value="1"/>
</dbReference>
<dbReference type="InterPro" id="IPR057225">
    <property type="entry name" value="DUF7903"/>
</dbReference>
<proteinExistence type="predicted"/>
<reference evidence="3 4" key="1">
    <citation type="submission" date="2021-03" db="EMBL/GenBank/DDBJ databases">
        <authorList>
            <person name="King G.J."/>
            <person name="Bancroft I."/>
            <person name="Baten A."/>
            <person name="Bloomfield J."/>
            <person name="Borpatragohain P."/>
            <person name="He Z."/>
            <person name="Irish N."/>
            <person name="Irwin J."/>
            <person name="Liu K."/>
            <person name="Mauleon R.P."/>
            <person name="Moore J."/>
            <person name="Morris R."/>
            <person name="Ostergaard L."/>
            <person name="Wang B."/>
            <person name="Wells R."/>
        </authorList>
    </citation>
    <scope>NUCLEOTIDE SEQUENCE [LARGE SCALE GENOMIC DNA]</scope>
    <source>
        <strain evidence="3">R-o-18</strain>
        <tissue evidence="3">Leaf</tissue>
    </source>
</reference>
<gene>
    <name evidence="3" type="primary">A03p021940.1_BraROA</name>
    <name evidence="3" type="ORF">IGI04_010517</name>
</gene>
<name>A0ABQ7N1E7_BRACM</name>
<evidence type="ECO:0000259" key="2">
    <source>
        <dbReference type="Pfam" id="PF25475"/>
    </source>
</evidence>
<dbReference type="EMBL" id="JADBGQ010000003">
    <property type="protein sequence ID" value="KAG5404398.1"/>
    <property type="molecule type" value="Genomic_DNA"/>
</dbReference>